<name>A0AA36CPL7_9BILA</name>
<dbReference type="AlphaFoldDB" id="A0AA36CPL7"/>
<evidence type="ECO:0000256" key="1">
    <source>
        <dbReference type="SAM" id="MobiDB-lite"/>
    </source>
</evidence>
<evidence type="ECO:0000313" key="2">
    <source>
        <dbReference type="EMBL" id="CAJ0572964.1"/>
    </source>
</evidence>
<feature type="region of interest" description="Disordered" evidence="1">
    <location>
        <begin position="65"/>
        <end position="85"/>
    </location>
</feature>
<sequence length="85" mass="9612">MCFKHCIGREDVFVHGLRFITNSKSRMVGPDESAYGLASTLLINLEHGPLETLVDWLNHTLGTRQSTADDVPRPRYVLSRTNNLE</sequence>
<dbReference type="Proteomes" id="UP001177023">
    <property type="component" value="Unassembled WGS sequence"/>
</dbReference>
<protein>
    <submittedName>
        <fullName evidence="2">Uncharacterized protein</fullName>
    </submittedName>
</protein>
<proteinExistence type="predicted"/>
<organism evidence="2 3">
    <name type="scientific">Mesorhabditis spiculigera</name>
    <dbReference type="NCBI Taxonomy" id="96644"/>
    <lineage>
        <taxon>Eukaryota</taxon>
        <taxon>Metazoa</taxon>
        <taxon>Ecdysozoa</taxon>
        <taxon>Nematoda</taxon>
        <taxon>Chromadorea</taxon>
        <taxon>Rhabditida</taxon>
        <taxon>Rhabditina</taxon>
        <taxon>Rhabditomorpha</taxon>
        <taxon>Rhabditoidea</taxon>
        <taxon>Rhabditidae</taxon>
        <taxon>Mesorhabditinae</taxon>
        <taxon>Mesorhabditis</taxon>
    </lineage>
</organism>
<dbReference type="EMBL" id="CATQJA010002610">
    <property type="protein sequence ID" value="CAJ0572964.1"/>
    <property type="molecule type" value="Genomic_DNA"/>
</dbReference>
<feature type="non-terminal residue" evidence="2">
    <location>
        <position position="85"/>
    </location>
</feature>
<keyword evidence="3" id="KW-1185">Reference proteome</keyword>
<evidence type="ECO:0000313" key="3">
    <source>
        <dbReference type="Proteomes" id="UP001177023"/>
    </source>
</evidence>
<reference evidence="2" key="1">
    <citation type="submission" date="2023-06" db="EMBL/GenBank/DDBJ databases">
        <authorList>
            <person name="Delattre M."/>
        </authorList>
    </citation>
    <scope>NUCLEOTIDE SEQUENCE</scope>
    <source>
        <strain evidence="2">AF72</strain>
    </source>
</reference>
<comment type="caution">
    <text evidence="2">The sequence shown here is derived from an EMBL/GenBank/DDBJ whole genome shotgun (WGS) entry which is preliminary data.</text>
</comment>
<accession>A0AA36CPL7</accession>
<gene>
    <name evidence="2" type="ORF">MSPICULIGERA_LOCUS11336</name>
</gene>